<evidence type="ECO:0000313" key="2">
    <source>
        <dbReference type="EMBL" id="GHE11714.1"/>
    </source>
</evidence>
<dbReference type="EMBL" id="BMVG01000030">
    <property type="protein sequence ID" value="GHE11714.1"/>
    <property type="molecule type" value="Genomic_DNA"/>
</dbReference>
<evidence type="ECO:0000313" key="3">
    <source>
        <dbReference type="Proteomes" id="UP000655443"/>
    </source>
</evidence>
<dbReference type="PROSITE" id="PS51257">
    <property type="entry name" value="PROKAR_LIPOPROTEIN"/>
    <property type="match status" value="1"/>
</dbReference>
<comment type="caution">
    <text evidence="2">The sequence shown here is derived from an EMBL/GenBank/DDBJ whole genome shotgun (WGS) entry which is preliminary data.</text>
</comment>
<dbReference type="AlphaFoldDB" id="A0A919D6A4"/>
<protein>
    <recommendedName>
        <fullName evidence="4">Lipoprotein</fullName>
    </recommendedName>
</protein>
<sequence>MKMTERLSKGAAAAAVAALAATAGCGGSGVGGTDPKSVVSKAQSLAQETLEAVRPTIGSATTSVDSSSWEKCSTETPGVHRFTYDYVLKVDVPKNASQPVMDAAKAHFVKAGYTLDPPYPKMARVGGKPPKSEWWVGVGVENESSMFISVSSDCVPTSSDPKV</sequence>
<reference evidence="2" key="2">
    <citation type="submission" date="2020-09" db="EMBL/GenBank/DDBJ databases">
        <authorList>
            <person name="Sun Q."/>
            <person name="Ohkuma M."/>
        </authorList>
    </citation>
    <scope>NUCLEOTIDE SEQUENCE</scope>
    <source>
        <strain evidence="2">JCM 4714</strain>
    </source>
</reference>
<keyword evidence="1" id="KW-0732">Signal</keyword>
<gene>
    <name evidence="2" type="ORF">GCM10010339_72440</name>
</gene>
<evidence type="ECO:0008006" key="4">
    <source>
        <dbReference type="Google" id="ProtNLM"/>
    </source>
</evidence>
<evidence type="ECO:0000256" key="1">
    <source>
        <dbReference type="SAM" id="SignalP"/>
    </source>
</evidence>
<dbReference type="Proteomes" id="UP000655443">
    <property type="component" value="Unassembled WGS sequence"/>
</dbReference>
<feature type="chain" id="PRO_5038843169" description="Lipoprotein" evidence="1">
    <location>
        <begin position="24"/>
        <end position="163"/>
    </location>
</feature>
<proteinExistence type="predicted"/>
<reference evidence="2" key="1">
    <citation type="journal article" date="2014" name="Int. J. Syst. Evol. Microbiol.">
        <title>Complete genome sequence of Corynebacterium casei LMG S-19264T (=DSM 44701T), isolated from a smear-ripened cheese.</title>
        <authorList>
            <consortium name="US DOE Joint Genome Institute (JGI-PGF)"/>
            <person name="Walter F."/>
            <person name="Albersmeier A."/>
            <person name="Kalinowski J."/>
            <person name="Ruckert C."/>
        </authorList>
    </citation>
    <scope>NUCLEOTIDE SEQUENCE</scope>
    <source>
        <strain evidence="2">JCM 4714</strain>
    </source>
</reference>
<accession>A0A919D6A4</accession>
<name>A0A919D6A4_9ACTN</name>
<organism evidence="2 3">
    <name type="scientific">Streptomyces alanosinicus</name>
    <dbReference type="NCBI Taxonomy" id="68171"/>
    <lineage>
        <taxon>Bacteria</taxon>
        <taxon>Bacillati</taxon>
        <taxon>Actinomycetota</taxon>
        <taxon>Actinomycetes</taxon>
        <taxon>Kitasatosporales</taxon>
        <taxon>Streptomycetaceae</taxon>
        <taxon>Streptomyces</taxon>
    </lineage>
</organism>
<keyword evidence="3" id="KW-1185">Reference proteome</keyword>
<feature type="signal peptide" evidence="1">
    <location>
        <begin position="1"/>
        <end position="23"/>
    </location>
</feature>